<evidence type="ECO:0000313" key="3">
    <source>
        <dbReference type="Proteomes" id="UP000327157"/>
    </source>
</evidence>
<evidence type="ECO:0000259" key="1">
    <source>
        <dbReference type="Pfam" id="PF23156"/>
    </source>
</evidence>
<dbReference type="InterPro" id="IPR040358">
    <property type="entry name" value="At4g22758-like"/>
</dbReference>
<dbReference type="Pfam" id="PF23156">
    <property type="entry name" value="DUF7054"/>
    <property type="match status" value="1"/>
</dbReference>
<reference evidence="2 3" key="2">
    <citation type="submission" date="2019-11" db="EMBL/GenBank/DDBJ databases">
        <title>A de novo genome assembly of a pear dwarfing rootstock.</title>
        <authorList>
            <person name="Wang F."/>
            <person name="Wang J."/>
            <person name="Li S."/>
            <person name="Zhang Y."/>
            <person name="Fang M."/>
            <person name="Ma L."/>
            <person name="Zhao Y."/>
            <person name="Jiang S."/>
        </authorList>
    </citation>
    <scope>NUCLEOTIDE SEQUENCE [LARGE SCALE GENOMIC DNA]</scope>
    <source>
        <strain evidence="2">S2</strain>
        <tissue evidence="2">Leaf</tissue>
    </source>
</reference>
<protein>
    <recommendedName>
        <fullName evidence="1">DUF7054 domain-containing protein</fullName>
    </recommendedName>
</protein>
<accession>A0A5N5HE78</accession>
<sequence length="129" mass="14370">MLLDKNRKNENIAKGNRLLISVTVVSSAGPIRFLVNEQELVAAVIDTTLKSYAREGRLPVLGSNINDFLLYCPNTRPDGGVRNFMLYKKPVKMENDETPAAAAITRKGSGRTWKAWINKKSLNLKISSH</sequence>
<dbReference type="PANTHER" id="PTHR33270">
    <property type="entry name" value="BNAC05G50380D PROTEIN"/>
    <property type="match status" value="1"/>
</dbReference>
<organism evidence="2 3">
    <name type="scientific">Pyrus ussuriensis x Pyrus communis</name>
    <dbReference type="NCBI Taxonomy" id="2448454"/>
    <lineage>
        <taxon>Eukaryota</taxon>
        <taxon>Viridiplantae</taxon>
        <taxon>Streptophyta</taxon>
        <taxon>Embryophyta</taxon>
        <taxon>Tracheophyta</taxon>
        <taxon>Spermatophyta</taxon>
        <taxon>Magnoliopsida</taxon>
        <taxon>eudicotyledons</taxon>
        <taxon>Gunneridae</taxon>
        <taxon>Pentapetalae</taxon>
        <taxon>rosids</taxon>
        <taxon>fabids</taxon>
        <taxon>Rosales</taxon>
        <taxon>Rosaceae</taxon>
        <taxon>Amygdaloideae</taxon>
        <taxon>Maleae</taxon>
        <taxon>Pyrus</taxon>
    </lineage>
</organism>
<reference evidence="2 3" key="1">
    <citation type="submission" date="2019-09" db="EMBL/GenBank/DDBJ databases">
        <authorList>
            <person name="Ou C."/>
        </authorList>
    </citation>
    <scope>NUCLEOTIDE SEQUENCE [LARGE SCALE GENOMIC DNA]</scope>
    <source>
        <strain evidence="2">S2</strain>
        <tissue evidence="2">Leaf</tissue>
    </source>
</reference>
<dbReference type="Proteomes" id="UP000327157">
    <property type="component" value="Unassembled WGS sequence"/>
</dbReference>
<dbReference type="PANTHER" id="PTHR33270:SF18">
    <property type="entry name" value="OS02G0324700 PROTEIN"/>
    <property type="match status" value="1"/>
</dbReference>
<dbReference type="OrthoDB" id="1919859at2759"/>
<name>A0A5N5HE78_9ROSA</name>
<proteinExistence type="predicted"/>
<feature type="domain" description="DUF7054" evidence="1">
    <location>
        <begin position="15"/>
        <end position="75"/>
    </location>
</feature>
<gene>
    <name evidence="2" type="ORF">D8674_041084</name>
</gene>
<dbReference type="EMBL" id="SMOL01000189">
    <property type="protein sequence ID" value="KAB2623760.1"/>
    <property type="molecule type" value="Genomic_DNA"/>
</dbReference>
<keyword evidence="3" id="KW-1185">Reference proteome</keyword>
<dbReference type="InterPro" id="IPR055482">
    <property type="entry name" value="DUF7054"/>
</dbReference>
<evidence type="ECO:0000313" key="2">
    <source>
        <dbReference type="EMBL" id="KAB2623760.1"/>
    </source>
</evidence>
<dbReference type="AlphaFoldDB" id="A0A5N5HE78"/>
<comment type="caution">
    <text evidence="2">The sequence shown here is derived from an EMBL/GenBank/DDBJ whole genome shotgun (WGS) entry which is preliminary data.</text>
</comment>